<dbReference type="Gene3D" id="1.25.40.10">
    <property type="entry name" value="Tetratricopeptide repeat domain"/>
    <property type="match status" value="1"/>
</dbReference>
<feature type="chain" id="PRO_5024835685" description="Beta-lactamase" evidence="1">
    <location>
        <begin position="23"/>
        <end position="209"/>
    </location>
</feature>
<dbReference type="OrthoDB" id="7058183at2"/>
<evidence type="ECO:0000313" key="3">
    <source>
        <dbReference type="Proteomes" id="UP000243374"/>
    </source>
</evidence>
<dbReference type="InterPro" id="IPR011990">
    <property type="entry name" value="TPR-like_helical_dom_sf"/>
</dbReference>
<accession>A0A662ZBC0</accession>
<reference evidence="2 3" key="1">
    <citation type="submission" date="2016-10" db="EMBL/GenBank/DDBJ databases">
        <authorList>
            <person name="Varghese N."/>
            <person name="Submissions S."/>
        </authorList>
    </citation>
    <scope>NUCLEOTIDE SEQUENCE [LARGE SCALE GENOMIC DNA]</scope>
    <source>
        <strain evidence="2 3">22B</strain>
    </source>
</reference>
<protein>
    <recommendedName>
        <fullName evidence="4">Beta-lactamase</fullName>
    </recommendedName>
</protein>
<evidence type="ECO:0000256" key="1">
    <source>
        <dbReference type="SAM" id="SignalP"/>
    </source>
</evidence>
<sequence>MKLVKVIIFCFCVIFVSTPLVFAICNGTNVVKTETANFSSGSSENSEEELAKCISERDRLLEHRDYKKAFSYLRTLCEKYKDSESCNLTYSTYFAMQDDSVNISPSVQNVTLYEVLYYLDLGCKLNNYDSCLKAARLYEYGSKPGASQMKGYSISYDAHEAKKYYKRVCESVSDSAMEACSRVVELSRQSNSNVPLADSFVDNLVKKLN</sequence>
<dbReference type="RefSeq" id="WP_074841339.1">
    <property type="nucleotide sequence ID" value="NZ_CP047056.1"/>
</dbReference>
<name>A0A662ZBC0_9GAMM</name>
<dbReference type="EMBL" id="FOSF01000053">
    <property type="protein sequence ID" value="SFK31254.1"/>
    <property type="molecule type" value="Genomic_DNA"/>
</dbReference>
<dbReference type="SUPFAM" id="SSF81901">
    <property type="entry name" value="HCP-like"/>
    <property type="match status" value="1"/>
</dbReference>
<evidence type="ECO:0008006" key="4">
    <source>
        <dbReference type="Google" id="ProtNLM"/>
    </source>
</evidence>
<dbReference type="Proteomes" id="UP000243374">
    <property type="component" value="Unassembled WGS sequence"/>
</dbReference>
<organism evidence="2 3">
    <name type="scientific">Succinivibrio dextrinosolvens</name>
    <dbReference type="NCBI Taxonomy" id="83771"/>
    <lineage>
        <taxon>Bacteria</taxon>
        <taxon>Pseudomonadati</taxon>
        <taxon>Pseudomonadota</taxon>
        <taxon>Gammaproteobacteria</taxon>
        <taxon>Aeromonadales</taxon>
        <taxon>Succinivibrionaceae</taxon>
        <taxon>Succinivibrio</taxon>
    </lineage>
</organism>
<dbReference type="AlphaFoldDB" id="A0A662ZBC0"/>
<feature type="signal peptide" evidence="1">
    <location>
        <begin position="1"/>
        <end position="22"/>
    </location>
</feature>
<gene>
    <name evidence="2" type="ORF">SAMN04487865_10535</name>
</gene>
<proteinExistence type="predicted"/>
<evidence type="ECO:0000313" key="2">
    <source>
        <dbReference type="EMBL" id="SFK31254.1"/>
    </source>
</evidence>
<keyword evidence="3" id="KW-1185">Reference proteome</keyword>
<keyword evidence="1" id="KW-0732">Signal</keyword>